<comment type="caution">
    <text evidence="1">The sequence shown here is derived from an EMBL/GenBank/DDBJ whole genome shotgun (WGS) entry which is preliminary data.</text>
</comment>
<dbReference type="AlphaFoldDB" id="A0A0F9LXX2"/>
<reference evidence="1" key="1">
    <citation type="journal article" date="2015" name="Nature">
        <title>Complex archaea that bridge the gap between prokaryotes and eukaryotes.</title>
        <authorList>
            <person name="Spang A."/>
            <person name="Saw J.H."/>
            <person name="Jorgensen S.L."/>
            <person name="Zaremba-Niedzwiedzka K."/>
            <person name="Martijn J."/>
            <person name="Lind A.E."/>
            <person name="van Eijk R."/>
            <person name="Schleper C."/>
            <person name="Guy L."/>
            <person name="Ettema T.J."/>
        </authorList>
    </citation>
    <scope>NUCLEOTIDE SEQUENCE</scope>
</reference>
<name>A0A0F9LXX2_9ZZZZ</name>
<accession>A0A0F9LXX2</accession>
<evidence type="ECO:0000313" key="1">
    <source>
        <dbReference type="EMBL" id="KKM69230.1"/>
    </source>
</evidence>
<proteinExistence type="predicted"/>
<protein>
    <submittedName>
        <fullName evidence="1">Uncharacterized protein</fullName>
    </submittedName>
</protein>
<gene>
    <name evidence="1" type="ORF">LCGC14_1452940</name>
</gene>
<organism evidence="1">
    <name type="scientific">marine sediment metagenome</name>
    <dbReference type="NCBI Taxonomy" id="412755"/>
    <lineage>
        <taxon>unclassified sequences</taxon>
        <taxon>metagenomes</taxon>
        <taxon>ecological metagenomes</taxon>
    </lineage>
</organism>
<dbReference type="EMBL" id="LAZR01010024">
    <property type="protein sequence ID" value="KKM69230.1"/>
    <property type="molecule type" value="Genomic_DNA"/>
</dbReference>
<sequence>MPSGTPPYTQISTIDEARELLTTKLPEAMEFDNVLERAKVSLFWGTNGLNLSNASHLSLNDAFFSSVLPTWLDLGAVSVSPAYRGGNTRYKVGRIRVEPRTEGVRLTGGAQDFNSLLEKACKNHHTYILAQGHRLTSLQALRHSTNPLGREGTYSESELASRLERMDGVLWYNLDGWFKDTGNGQIVITFSPTIHIDEEYIGVTTPVTYKLTRMSVVEGYGSHPHNYGTEICFGNVAGLVRDCFRTNDLHTLLTLIDRHALSFSQGPLSDAWILQAFIDLAKLTSGSYKTGLGWNRWDKRTARDTKTGKKVDIEAVLQKELNTKADFKTILKVVQLGDEVVDHMGRWGFYRDSLGGLVKDVIGYKNKKCGLCGKASTFLRGGCSGCNQRIEARCRCPHEFRRTTLHRYDTWAYRPWHPVLDNAYFNTRCFECDKAAKHPVVIRVIGNWHILCSLSCHNKWIGLVETSTSDRSKTFQEVYDIGQKIEKGELAWKDYTKEEETAARAAPEASIREYEEEEQVEQEVPAPMNFTEVTGTAHSAPLTMQTVTAPLASISEFEEEDL</sequence>